<dbReference type="AlphaFoldDB" id="A0A1Y3AX72"/>
<protein>
    <submittedName>
        <fullName evidence="1">Uncharacterized protein</fullName>
    </submittedName>
</protein>
<evidence type="ECO:0000313" key="1">
    <source>
        <dbReference type="EMBL" id="OTF72384.1"/>
    </source>
</evidence>
<gene>
    <name evidence="1" type="ORF">BLA29_009440</name>
</gene>
<accession>A0A1Y3AX72</accession>
<proteinExistence type="predicted"/>
<evidence type="ECO:0000313" key="2">
    <source>
        <dbReference type="Proteomes" id="UP000194236"/>
    </source>
</evidence>
<organism evidence="1 2">
    <name type="scientific">Euroglyphus maynei</name>
    <name type="common">Mayne's house dust mite</name>
    <dbReference type="NCBI Taxonomy" id="6958"/>
    <lineage>
        <taxon>Eukaryota</taxon>
        <taxon>Metazoa</taxon>
        <taxon>Ecdysozoa</taxon>
        <taxon>Arthropoda</taxon>
        <taxon>Chelicerata</taxon>
        <taxon>Arachnida</taxon>
        <taxon>Acari</taxon>
        <taxon>Acariformes</taxon>
        <taxon>Sarcoptiformes</taxon>
        <taxon>Astigmata</taxon>
        <taxon>Psoroptidia</taxon>
        <taxon>Analgoidea</taxon>
        <taxon>Pyroglyphidae</taxon>
        <taxon>Pyroglyphinae</taxon>
        <taxon>Euroglyphus</taxon>
    </lineage>
</organism>
<dbReference type="Proteomes" id="UP000194236">
    <property type="component" value="Unassembled WGS sequence"/>
</dbReference>
<comment type="caution">
    <text evidence="1">The sequence shown here is derived from an EMBL/GenBank/DDBJ whole genome shotgun (WGS) entry which is preliminary data.</text>
</comment>
<reference evidence="1 2" key="1">
    <citation type="submission" date="2017-03" db="EMBL/GenBank/DDBJ databases">
        <title>Genome Survey of Euroglyphus maynei.</title>
        <authorList>
            <person name="Arlian L.G."/>
            <person name="Morgan M.S."/>
            <person name="Rider S.D."/>
        </authorList>
    </citation>
    <scope>NUCLEOTIDE SEQUENCE [LARGE SCALE GENOMIC DNA]</scope>
    <source>
        <strain evidence="1">Arlian Lab</strain>
        <tissue evidence="1">Whole body</tissue>
    </source>
</reference>
<feature type="non-terminal residue" evidence="1">
    <location>
        <position position="264"/>
    </location>
</feature>
<keyword evidence="2" id="KW-1185">Reference proteome</keyword>
<sequence>MNKDDKLLSAGDSKSSRRSSKCKLFETILKKAIWLKKQGITSETYDQRILNSTIDNFHQHLELGCFCVVRSFTYIALATTYMERFYSMFQSCVIFMNEHENRLHKTAQEIRMEKEKNFINDLDFKDESSFIAENNDIINVSNFNKLIENLINALQMFEKGLQYGKKESMLNATFLDRFGILSNMNALFQIFSYYNLDTYALKVMNLSLSIVDQYYSPLEIRNEDTMLIQCNLLRILLKLGFVKVASSYYKRFFGHIKFLEMDDI</sequence>
<dbReference type="EMBL" id="MUJZ01056415">
    <property type="protein sequence ID" value="OTF72384.1"/>
    <property type="molecule type" value="Genomic_DNA"/>
</dbReference>
<name>A0A1Y3AX72_EURMA</name>